<proteinExistence type="predicted"/>
<dbReference type="GO" id="GO:0046081">
    <property type="term" value="P:dUTP catabolic process"/>
    <property type="evidence" value="ECO:0007669"/>
    <property type="project" value="TreeGrafter"/>
</dbReference>
<dbReference type="GO" id="GO:0046047">
    <property type="term" value="P:TTP catabolic process"/>
    <property type="evidence" value="ECO:0007669"/>
    <property type="project" value="TreeGrafter"/>
</dbReference>
<sequence>MNDTEMIECREPALQMQRLIAIMKRLRAPQGCPWDAEQTHRSLITNMIEEAYEVVDTIQRDDWEQMKEELGDVLLQVVFHAEIAREAGRFNFNDVAAEVSEKLVRRHPHVFAQSTADTTDAVLTQWDKIKRQEKGTEATPYLHGTGKGLPPMLRAWKLQKKAAKVGFDWPDAQGALDKVKEETAECEEILPAAEGDPRVTEELGDLLFSVVNLCRKKGIDPEAAMAGANKKFEQRFNEMERLLSRDGVSLEEAGLDAMEERWQQAKSSR</sequence>
<dbReference type="GO" id="GO:0046076">
    <property type="term" value="P:dTTP catabolic process"/>
    <property type="evidence" value="ECO:0007669"/>
    <property type="project" value="TreeGrafter"/>
</dbReference>
<reference evidence="2 3" key="1">
    <citation type="journal article" date="2017" name="BMC Genomics">
        <title>Genome sequencing of 39 Akkermansia muciniphila isolates reveals its population structure, genomic and functional diverisity, and global distribution in mammalian gut microbiotas.</title>
        <authorList>
            <person name="Guo X."/>
            <person name="Li S."/>
            <person name="Zhang J."/>
            <person name="Wu F."/>
            <person name="Li X."/>
            <person name="Wu D."/>
            <person name="Zhang M."/>
            <person name="Ou Z."/>
            <person name="Jie Z."/>
            <person name="Yan Q."/>
            <person name="Li P."/>
            <person name="Yi J."/>
            <person name="Peng Y."/>
        </authorList>
    </citation>
    <scope>NUCLEOTIDE SEQUENCE [LARGE SCALE GENOMIC DNA]</scope>
    <source>
        <strain evidence="2 3">GP24</strain>
    </source>
</reference>
<dbReference type="GO" id="GO:0006203">
    <property type="term" value="P:dGTP catabolic process"/>
    <property type="evidence" value="ECO:0007669"/>
    <property type="project" value="TreeGrafter"/>
</dbReference>
<dbReference type="PANTHER" id="PTHR30522:SF0">
    <property type="entry name" value="NUCLEOSIDE TRIPHOSPHATE PYROPHOSPHOHYDROLASE"/>
    <property type="match status" value="1"/>
</dbReference>
<evidence type="ECO:0000313" key="2">
    <source>
        <dbReference type="EMBL" id="PNC19903.1"/>
    </source>
</evidence>
<dbReference type="GO" id="GO:0006950">
    <property type="term" value="P:response to stress"/>
    <property type="evidence" value="ECO:0007669"/>
    <property type="project" value="UniProtKB-ARBA"/>
</dbReference>
<dbReference type="Gene3D" id="1.10.287.1080">
    <property type="entry name" value="MazG-like"/>
    <property type="match status" value="2"/>
</dbReference>
<dbReference type="Pfam" id="PF03819">
    <property type="entry name" value="MazG"/>
    <property type="match status" value="2"/>
</dbReference>
<dbReference type="InterPro" id="IPR011551">
    <property type="entry name" value="NTP_PyrPHydrolase_MazG"/>
</dbReference>
<dbReference type="GO" id="GO:0047429">
    <property type="term" value="F:nucleoside triphosphate diphosphatase activity"/>
    <property type="evidence" value="ECO:0007669"/>
    <property type="project" value="InterPro"/>
</dbReference>
<dbReference type="PANTHER" id="PTHR30522">
    <property type="entry name" value="NUCLEOSIDE TRIPHOSPHATE PYROPHOSPHOHYDROLASE"/>
    <property type="match status" value="1"/>
</dbReference>
<dbReference type="GO" id="GO:0046061">
    <property type="term" value="P:dATP catabolic process"/>
    <property type="evidence" value="ECO:0007669"/>
    <property type="project" value="TreeGrafter"/>
</dbReference>
<dbReference type="CDD" id="cd11528">
    <property type="entry name" value="NTP-PPase_MazG_Nterm"/>
    <property type="match status" value="1"/>
</dbReference>
<dbReference type="InterPro" id="IPR048011">
    <property type="entry name" value="NTP-PPase_MazG-like_C"/>
</dbReference>
<protein>
    <submittedName>
        <fullName evidence="2">Nucleoside triphosphate pyrophosphohydrolase</fullName>
    </submittedName>
</protein>
<accession>A0A2N8HGP4</accession>
<dbReference type="SUPFAM" id="SSF101386">
    <property type="entry name" value="all-alpha NTP pyrophosphatases"/>
    <property type="match status" value="2"/>
</dbReference>
<feature type="domain" description="NTP pyrophosphohydrolase MazG-like" evidence="1">
    <location>
        <begin position="178"/>
        <end position="236"/>
    </location>
</feature>
<gene>
    <name evidence="2" type="ORF">CXU22_02515</name>
</gene>
<dbReference type="RefSeq" id="WP_102712227.1">
    <property type="nucleotide sequence ID" value="NZ_CABMLK010000002.1"/>
</dbReference>
<dbReference type="EMBL" id="PJKA01000003">
    <property type="protein sequence ID" value="PNC19903.1"/>
    <property type="molecule type" value="Genomic_DNA"/>
</dbReference>
<dbReference type="InterPro" id="IPR048015">
    <property type="entry name" value="NTP-PPase_MazG-like_N"/>
</dbReference>
<dbReference type="GO" id="GO:0046052">
    <property type="term" value="P:UTP catabolic process"/>
    <property type="evidence" value="ECO:0007669"/>
    <property type="project" value="TreeGrafter"/>
</dbReference>
<dbReference type="CDD" id="cd11529">
    <property type="entry name" value="NTP-PPase_MazG_Cterm"/>
    <property type="match status" value="1"/>
</dbReference>
<keyword evidence="2" id="KW-0378">Hydrolase</keyword>
<evidence type="ECO:0000313" key="3">
    <source>
        <dbReference type="Proteomes" id="UP000236000"/>
    </source>
</evidence>
<dbReference type="OrthoDB" id="9808939at2"/>
<dbReference type="AlphaFoldDB" id="A0A2N8HGP4"/>
<name>A0A2N8HGP4_9BACT</name>
<feature type="domain" description="NTP pyrophosphohydrolase MazG-like" evidence="1">
    <location>
        <begin position="38"/>
        <end position="111"/>
    </location>
</feature>
<dbReference type="InterPro" id="IPR004518">
    <property type="entry name" value="MazG-like_dom"/>
</dbReference>
<comment type="caution">
    <text evidence="2">The sequence shown here is derived from an EMBL/GenBank/DDBJ whole genome shotgun (WGS) entry which is preliminary data.</text>
</comment>
<dbReference type="FunFam" id="1.10.287.1080:FF:000001">
    <property type="entry name" value="Nucleoside triphosphate pyrophosphohydrolase"/>
    <property type="match status" value="1"/>
</dbReference>
<organism evidence="2 3">
    <name type="scientific">Akkermansia muciniphila</name>
    <dbReference type="NCBI Taxonomy" id="239935"/>
    <lineage>
        <taxon>Bacteria</taxon>
        <taxon>Pseudomonadati</taxon>
        <taxon>Verrucomicrobiota</taxon>
        <taxon>Verrucomicrobiia</taxon>
        <taxon>Verrucomicrobiales</taxon>
        <taxon>Akkermansiaceae</taxon>
        <taxon>Akkermansia</taxon>
    </lineage>
</organism>
<evidence type="ECO:0000259" key="1">
    <source>
        <dbReference type="Pfam" id="PF03819"/>
    </source>
</evidence>
<dbReference type="NCBIfam" id="NF007113">
    <property type="entry name" value="PRK09562.1"/>
    <property type="match status" value="1"/>
</dbReference>
<dbReference type="Proteomes" id="UP000236000">
    <property type="component" value="Unassembled WGS sequence"/>
</dbReference>
<dbReference type="NCBIfam" id="TIGR00444">
    <property type="entry name" value="mazG"/>
    <property type="match status" value="1"/>
</dbReference>